<evidence type="ECO:0000256" key="4">
    <source>
        <dbReference type="ARBA" id="ARBA00011575"/>
    </source>
</evidence>
<evidence type="ECO:0000256" key="6">
    <source>
        <dbReference type="ARBA" id="ARBA00020653"/>
    </source>
</evidence>
<keyword evidence="10 15" id="KW-0460">Magnesium</keyword>
<dbReference type="AlphaFoldDB" id="A0A923IZM2"/>
<keyword evidence="8 15" id="KW-0479">Metal-binding</keyword>
<evidence type="ECO:0000256" key="8">
    <source>
        <dbReference type="ARBA" id="ARBA00022723"/>
    </source>
</evidence>
<evidence type="ECO:0000256" key="12">
    <source>
        <dbReference type="ARBA" id="ARBA00023239"/>
    </source>
</evidence>
<evidence type="ECO:0000313" key="18">
    <source>
        <dbReference type="EMBL" id="MBC2396804.1"/>
    </source>
</evidence>
<evidence type="ECO:0000256" key="10">
    <source>
        <dbReference type="ARBA" id="ARBA00022842"/>
    </source>
</evidence>
<comment type="subunit">
    <text evidence="4 15">Heterotetramer consisting of two non-identical subunits: a beta subunit (TrpG) and a large alpha subunit (TrpE).</text>
</comment>
<dbReference type="PRINTS" id="PR00095">
    <property type="entry name" value="ANTSNTHASEI"/>
</dbReference>
<dbReference type="PANTHER" id="PTHR11236:SF48">
    <property type="entry name" value="ISOCHORISMATE SYNTHASE MENF"/>
    <property type="match status" value="1"/>
</dbReference>
<dbReference type="GO" id="GO:0046872">
    <property type="term" value="F:metal ion binding"/>
    <property type="evidence" value="ECO:0007669"/>
    <property type="project" value="UniProtKB-KW"/>
</dbReference>
<dbReference type="EMBL" id="JAAZWO010000003">
    <property type="protein sequence ID" value="MBC2396804.1"/>
    <property type="molecule type" value="Genomic_DNA"/>
</dbReference>
<dbReference type="SUPFAM" id="SSF56322">
    <property type="entry name" value="ADC synthase"/>
    <property type="match status" value="1"/>
</dbReference>
<dbReference type="Pfam" id="PF04715">
    <property type="entry name" value="Anth_synt_I_N"/>
    <property type="match status" value="1"/>
</dbReference>
<dbReference type="Pfam" id="PF00425">
    <property type="entry name" value="Chorismate_bind"/>
    <property type="match status" value="1"/>
</dbReference>
<evidence type="ECO:0000256" key="9">
    <source>
        <dbReference type="ARBA" id="ARBA00022822"/>
    </source>
</evidence>
<evidence type="ECO:0000259" key="16">
    <source>
        <dbReference type="Pfam" id="PF00425"/>
    </source>
</evidence>
<evidence type="ECO:0000256" key="14">
    <source>
        <dbReference type="ARBA" id="ARBA00047683"/>
    </source>
</evidence>
<evidence type="ECO:0000256" key="13">
    <source>
        <dbReference type="ARBA" id="ARBA00025634"/>
    </source>
</evidence>
<protein>
    <recommendedName>
        <fullName evidence="6 15">Anthranilate synthase component 1</fullName>
        <ecNumber evidence="5 15">4.1.3.27</ecNumber>
    </recommendedName>
</protein>
<keyword evidence="9 15" id="KW-0822">Tryptophan biosynthesis</keyword>
<dbReference type="InterPro" id="IPR005256">
    <property type="entry name" value="Anth_synth_I_PabB"/>
</dbReference>
<keyword evidence="11 15" id="KW-0057">Aromatic amino acid biosynthesis</keyword>
<feature type="domain" description="Chorismate-utilising enzyme C-terminal" evidence="16">
    <location>
        <begin position="224"/>
        <end position="477"/>
    </location>
</feature>
<name>A0A923IZM2_CLOTT</name>
<comment type="pathway">
    <text evidence="2 15">Amino-acid biosynthesis; L-tryptophan biosynthesis; L-tryptophan from chorismate: step 1/5.</text>
</comment>
<evidence type="ECO:0000256" key="11">
    <source>
        <dbReference type="ARBA" id="ARBA00023141"/>
    </source>
</evidence>
<dbReference type="InterPro" id="IPR006805">
    <property type="entry name" value="Anth_synth_I_N"/>
</dbReference>
<proteinExistence type="inferred from homology"/>
<dbReference type="InterPro" id="IPR005801">
    <property type="entry name" value="ADC_synthase"/>
</dbReference>
<comment type="cofactor">
    <cofactor evidence="1 15">
        <name>Mg(2+)</name>
        <dbReference type="ChEBI" id="CHEBI:18420"/>
    </cofactor>
</comment>
<reference evidence="18 19" key="1">
    <citation type="submission" date="2020-04" db="EMBL/GenBank/DDBJ databases">
        <title>Genomic insights into acetone-butanol-ethanol (ABE) fermentation by sequencing solventogenic clostridia strains.</title>
        <authorList>
            <person name="Brown S."/>
        </authorList>
    </citation>
    <scope>NUCLEOTIDE SEQUENCE [LARGE SCALE GENOMIC DNA]</scope>
    <source>
        <strain evidence="18 19">DJ011</strain>
    </source>
</reference>
<evidence type="ECO:0000256" key="1">
    <source>
        <dbReference type="ARBA" id="ARBA00001946"/>
    </source>
</evidence>
<evidence type="ECO:0000256" key="7">
    <source>
        <dbReference type="ARBA" id="ARBA00022605"/>
    </source>
</evidence>
<evidence type="ECO:0000313" key="19">
    <source>
        <dbReference type="Proteomes" id="UP000563151"/>
    </source>
</evidence>
<sequence>MISISEKEFNKLKKHKYSFSVSYTISEKEVDPIGIYIALKGKRKFIFEIDLDKRAGNRYSYIGVNPYRIIKNFKEDITEEIINLNEFGEEVKKVTKVKGNIFDYLKHKLDIKFLSLNTNIPFEGGAIGYLAYDTVKLNEKIQDNNLDQLNVPDSYIMFYKYIYCYNHENKQLSIIYNIFEEENETYKQVTKKIYELKGNLENIEKPYNIEEFESQKNFISNFSKEQYEDIVEKAKQYIRKGDIFQVVLSQRLKFKQRCDAFNVYRKLRNINTSSYLFYIDYEEFQVSGSSPETLVTVNGKMVYTNPIAGTRKRGKDLDEDEKIKNELLKDKKEIAEHIMLVDLGRNDIGKISEFGTVKLENFMDVNYYCHVMHIVSKVSGKLKGNLKSIDALRACLPVGTVSGAPKVRAMEIIEELENVKRGIYSGAIGYFSFNGNMDSCIAIRSIVFKHGEAFVQAGAGIVYDSIAETEYYETLNKAMVLKEVL</sequence>
<gene>
    <name evidence="15 18" type="primary">trpE</name>
    <name evidence="18" type="ORF">HGG79_03280</name>
</gene>
<evidence type="ECO:0000256" key="15">
    <source>
        <dbReference type="RuleBase" id="RU364045"/>
    </source>
</evidence>
<keyword evidence="12 15" id="KW-0456">Lyase</keyword>
<dbReference type="InterPro" id="IPR019999">
    <property type="entry name" value="Anth_synth_I-like"/>
</dbReference>
<comment type="caution">
    <text evidence="18">The sequence shown here is derived from an EMBL/GenBank/DDBJ whole genome shotgun (WGS) entry which is preliminary data.</text>
</comment>
<evidence type="ECO:0000256" key="5">
    <source>
        <dbReference type="ARBA" id="ARBA00012266"/>
    </source>
</evidence>
<comment type="similarity">
    <text evidence="3 15">Belongs to the anthranilate synthase component I family.</text>
</comment>
<dbReference type="PANTHER" id="PTHR11236">
    <property type="entry name" value="AMINOBENZOATE/ANTHRANILATE SYNTHASE"/>
    <property type="match status" value="1"/>
</dbReference>
<comment type="catalytic activity">
    <reaction evidence="14 15">
        <text>chorismate + L-glutamine = anthranilate + pyruvate + L-glutamate + H(+)</text>
        <dbReference type="Rhea" id="RHEA:21732"/>
        <dbReference type="ChEBI" id="CHEBI:15361"/>
        <dbReference type="ChEBI" id="CHEBI:15378"/>
        <dbReference type="ChEBI" id="CHEBI:16567"/>
        <dbReference type="ChEBI" id="CHEBI:29748"/>
        <dbReference type="ChEBI" id="CHEBI:29985"/>
        <dbReference type="ChEBI" id="CHEBI:58359"/>
        <dbReference type="EC" id="4.1.3.27"/>
    </reaction>
</comment>
<dbReference type="Proteomes" id="UP000563151">
    <property type="component" value="Unassembled WGS sequence"/>
</dbReference>
<evidence type="ECO:0000256" key="2">
    <source>
        <dbReference type="ARBA" id="ARBA00004873"/>
    </source>
</evidence>
<dbReference type="GO" id="GO:0000162">
    <property type="term" value="P:L-tryptophan biosynthetic process"/>
    <property type="evidence" value="ECO:0007669"/>
    <property type="project" value="UniProtKB-KW"/>
</dbReference>
<keyword evidence="19" id="KW-1185">Reference proteome</keyword>
<organism evidence="18 19">
    <name type="scientific">Clostridium tetanomorphum</name>
    <dbReference type="NCBI Taxonomy" id="1553"/>
    <lineage>
        <taxon>Bacteria</taxon>
        <taxon>Bacillati</taxon>
        <taxon>Bacillota</taxon>
        <taxon>Clostridia</taxon>
        <taxon>Eubacteriales</taxon>
        <taxon>Clostridiaceae</taxon>
        <taxon>Clostridium</taxon>
    </lineage>
</organism>
<dbReference type="EC" id="4.1.3.27" evidence="5 15"/>
<keyword evidence="7 15" id="KW-0028">Amino-acid biosynthesis</keyword>
<feature type="domain" description="Anthranilate synthase component I N-terminal" evidence="17">
    <location>
        <begin position="30"/>
        <end position="173"/>
    </location>
</feature>
<dbReference type="NCBIfam" id="TIGR00564">
    <property type="entry name" value="trpE_most"/>
    <property type="match status" value="1"/>
</dbReference>
<accession>A0A923IZM2</accession>
<evidence type="ECO:0000259" key="17">
    <source>
        <dbReference type="Pfam" id="PF04715"/>
    </source>
</evidence>
<dbReference type="InterPro" id="IPR015890">
    <property type="entry name" value="Chorismate_C"/>
</dbReference>
<comment type="function">
    <text evidence="13 15">Part of a heterotetrameric complex that catalyzes the two-step biosynthesis of anthranilate, an intermediate in the biosynthesis of L-tryptophan. In the first step, the glutamine-binding beta subunit (TrpG) of anthranilate synthase (AS) provides the glutamine amidotransferase activity which generates ammonia as a substrate that, along with chorismate, is used in the second step, catalyzed by the large alpha subunit of AS (TrpE) to produce anthranilate. In the absence of TrpG, TrpE can synthesize anthranilate directly from chorismate and high concentrations of ammonia.</text>
</comment>
<dbReference type="Gene3D" id="3.60.120.10">
    <property type="entry name" value="Anthranilate synthase"/>
    <property type="match status" value="1"/>
</dbReference>
<dbReference type="RefSeq" id="WP_035146405.1">
    <property type="nucleotide sequence ID" value="NZ_JAAZWO010000003.1"/>
</dbReference>
<dbReference type="GO" id="GO:0004049">
    <property type="term" value="F:anthranilate synthase activity"/>
    <property type="evidence" value="ECO:0007669"/>
    <property type="project" value="UniProtKB-EC"/>
</dbReference>
<evidence type="ECO:0000256" key="3">
    <source>
        <dbReference type="ARBA" id="ARBA00009562"/>
    </source>
</evidence>